<proteinExistence type="predicted"/>
<reference evidence="1" key="1">
    <citation type="submission" date="2020-06" db="EMBL/GenBank/DDBJ databases">
        <authorList>
            <person name="Li T."/>
            <person name="Hu X."/>
            <person name="Zhang T."/>
            <person name="Song X."/>
            <person name="Zhang H."/>
            <person name="Dai N."/>
            <person name="Sheng W."/>
            <person name="Hou X."/>
            <person name="Wei L."/>
        </authorList>
    </citation>
    <scope>NUCLEOTIDE SEQUENCE</scope>
    <source>
        <strain evidence="1">KEN8</strain>
        <tissue evidence="1">Leaf</tissue>
    </source>
</reference>
<sequence length="209" mass="24067">MEKGVLSNAYGSLVVTPRVDRIIYRKFEHRSNQASSRIARTNEEEMNHLKQLLSQQFEIKGGTDVDRERYNRLVEKLIHLAHKSPNIGFSVSLVSQFMNNPPQEHRVVYRIIRYLKSDRSKGLNDYQHSRKQPVVAQGGAKAEFRLAHGDGIYELMWLQRTKHVQIDTHFISEKVEKEIITLNHAPAQQQQASLPKLSVILISMICVPS</sequence>
<comment type="caution">
    <text evidence="1">The sequence shown here is derived from an EMBL/GenBank/DDBJ whole genome shotgun (WGS) entry which is preliminary data.</text>
</comment>
<gene>
    <name evidence="1" type="ORF">Scaly_2613800</name>
</gene>
<organism evidence="1">
    <name type="scientific">Sesamum calycinum</name>
    <dbReference type="NCBI Taxonomy" id="2727403"/>
    <lineage>
        <taxon>Eukaryota</taxon>
        <taxon>Viridiplantae</taxon>
        <taxon>Streptophyta</taxon>
        <taxon>Embryophyta</taxon>
        <taxon>Tracheophyta</taxon>
        <taxon>Spermatophyta</taxon>
        <taxon>Magnoliopsida</taxon>
        <taxon>eudicotyledons</taxon>
        <taxon>Gunneridae</taxon>
        <taxon>Pentapetalae</taxon>
        <taxon>asterids</taxon>
        <taxon>lamiids</taxon>
        <taxon>Lamiales</taxon>
        <taxon>Pedaliaceae</taxon>
        <taxon>Sesamum</taxon>
    </lineage>
</organism>
<accession>A0AAW2JC29</accession>
<dbReference type="PANTHER" id="PTHR11439:SF440">
    <property type="entry name" value="INTEGRASE CATALYTIC DOMAIN-CONTAINING PROTEIN"/>
    <property type="match status" value="1"/>
</dbReference>
<dbReference type="PANTHER" id="PTHR11439">
    <property type="entry name" value="GAG-POL-RELATED RETROTRANSPOSON"/>
    <property type="match status" value="1"/>
</dbReference>
<name>A0AAW2JC29_9LAMI</name>
<dbReference type="EMBL" id="JACGWM010001539">
    <property type="protein sequence ID" value="KAL0291927.1"/>
    <property type="molecule type" value="Genomic_DNA"/>
</dbReference>
<reference evidence="1" key="2">
    <citation type="journal article" date="2024" name="Plant">
        <title>Genomic evolution and insights into agronomic trait innovations of Sesamum species.</title>
        <authorList>
            <person name="Miao H."/>
            <person name="Wang L."/>
            <person name="Qu L."/>
            <person name="Liu H."/>
            <person name="Sun Y."/>
            <person name="Le M."/>
            <person name="Wang Q."/>
            <person name="Wei S."/>
            <person name="Zheng Y."/>
            <person name="Lin W."/>
            <person name="Duan Y."/>
            <person name="Cao H."/>
            <person name="Xiong S."/>
            <person name="Wang X."/>
            <person name="Wei L."/>
            <person name="Li C."/>
            <person name="Ma Q."/>
            <person name="Ju M."/>
            <person name="Zhao R."/>
            <person name="Li G."/>
            <person name="Mu C."/>
            <person name="Tian Q."/>
            <person name="Mei H."/>
            <person name="Zhang T."/>
            <person name="Gao T."/>
            <person name="Zhang H."/>
        </authorList>
    </citation>
    <scope>NUCLEOTIDE SEQUENCE</scope>
    <source>
        <strain evidence="1">KEN8</strain>
    </source>
</reference>
<evidence type="ECO:0000313" key="1">
    <source>
        <dbReference type="EMBL" id="KAL0291927.1"/>
    </source>
</evidence>
<protein>
    <submittedName>
        <fullName evidence="1">Uncharacterized protein</fullName>
    </submittedName>
</protein>
<dbReference type="AlphaFoldDB" id="A0AAW2JC29"/>